<accession>A0ABQ6PTR8</accession>
<proteinExistence type="predicted"/>
<evidence type="ECO:0000313" key="1">
    <source>
        <dbReference type="EMBL" id="GMQ31354.1"/>
    </source>
</evidence>
<gene>
    <name evidence="1" type="ORF">Aconfl_39980</name>
</gene>
<protein>
    <recommendedName>
        <fullName evidence="3">TolB-like 6-blade propeller-like</fullName>
    </recommendedName>
</protein>
<dbReference type="Proteomes" id="UP001338309">
    <property type="component" value="Unassembled WGS sequence"/>
</dbReference>
<evidence type="ECO:0000313" key="2">
    <source>
        <dbReference type="Proteomes" id="UP001338309"/>
    </source>
</evidence>
<dbReference type="SUPFAM" id="SSF50998">
    <property type="entry name" value="Quinoprotein alcohol dehydrogenase-like"/>
    <property type="match status" value="1"/>
</dbReference>
<name>A0ABQ6PTR8_9BACT</name>
<dbReference type="EMBL" id="BTPD01000017">
    <property type="protein sequence ID" value="GMQ31354.1"/>
    <property type="molecule type" value="Genomic_DNA"/>
</dbReference>
<comment type="caution">
    <text evidence="1">The sequence shown here is derived from an EMBL/GenBank/DDBJ whole genome shotgun (WGS) entry which is preliminary data.</text>
</comment>
<reference evidence="1 2" key="1">
    <citation type="submission" date="2023-08" db="EMBL/GenBank/DDBJ databases">
        <title>Draft genome sequence of Algoriphagus confluentis.</title>
        <authorList>
            <person name="Takatani N."/>
            <person name="Hosokawa M."/>
            <person name="Sawabe T."/>
        </authorList>
    </citation>
    <scope>NUCLEOTIDE SEQUENCE [LARGE SCALE GENOMIC DNA]</scope>
    <source>
        <strain evidence="1 2">NBRC 111222</strain>
    </source>
</reference>
<sequence length="407" mass="47357">MFLLVHFSFNMLLLNHNRFYFRILLLFSLFTGYSCKKVEQIRKNQMMSSFDLIKEKEFLIHSITSVELLDYFPKEKLYLGYSNTNRGKEILLVDENGKVIISENMQGEGPEQHSSNFSSIGFSDEGNIWVMTSVEVLLYDRNLKLIDRFKYQPIDILYLYSLAKKFSYFNLDSFQNQITFATIPSGTSRFNPLSGNNFDQLMLFELYDRKSSTLRQFSPLSERQVTKEFLGLVGGFYSPVYDVNSKSSKLILTSSFDNQITIHDLSEGMAFIRIPILYEDPNSLPFPNKLKPEDLFQTPEGWLLSPKNQSIHQLDDDLFVLEYLSGVTINPFKKNQPEIDENPTQNRLILFNYNDQLSKDILIPERGVLMTTLPGNRLLVKSVDPKREDDFTRYLVYRIEEDASFSN</sequence>
<organism evidence="1 2">
    <name type="scientific">Algoriphagus confluentis</name>
    <dbReference type="NCBI Taxonomy" id="1697556"/>
    <lineage>
        <taxon>Bacteria</taxon>
        <taxon>Pseudomonadati</taxon>
        <taxon>Bacteroidota</taxon>
        <taxon>Cytophagia</taxon>
        <taxon>Cytophagales</taxon>
        <taxon>Cyclobacteriaceae</taxon>
        <taxon>Algoriphagus</taxon>
    </lineage>
</organism>
<dbReference type="InterPro" id="IPR011047">
    <property type="entry name" value="Quinoprotein_ADH-like_sf"/>
</dbReference>
<evidence type="ECO:0008006" key="3">
    <source>
        <dbReference type="Google" id="ProtNLM"/>
    </source>
</evidence>
<keyword evidence="2" id="KW-1185">Reference proteome</keyword>